<dbReference type="KEGG" id="rsa:RSal33209_0749"/>
<keyword evidence="5 7" id="KW-1133">Transmembrane helix</keyword>
<accession>A9WQB3</accession>
<evidence type="ECO:0000256" key="3">
    <source>
        <dbReference type="ARBA" id="ARBA00022475"/>
    </source>
</evidence>
<evidence type="ECO:0000313" key="9">
    <source>
        <dbReference type="Proteomes" id="UP000002007"/>
    </source>
</evidence>
<evidence type="ECO:0000256" key="2">
    <source>
        <dbReference type="ARBA" id="ARBA00011006"/>
    </source>
</evidence>
<evidence type="ECO:0000256" key="1">
    <source>
        <dbReference type="ARBA" id="ARBA00004651"/>
    </source>
</evidence>
<reference evidence="9" key="1">
    <citation type="journal article" date="2008" name="J. Bacteriol.">
        <title>Genome sequence of the fish pathogen Renibacterium salmoninarum suggests reductive evolution away from an environmental Arthrobacter ancestor.</title>
        <authorList>
            <person name="Wiens G.D."/>
            <person name="Rockey D.D."/>
            <person name="Wu Z."/>
            <person name="Chang J."/>
            <person name="Levy R."/>
            <person name="Crane S."/>
            <person name="Chen D.S."/>
            <person name="Capri G.R."/>
            <person name="Burnett J.R."/>
            <person name="Sudheesh P.S."/>
            <person name="Schipma M.J."/>
            <person name="Burd H."/>
            <person name="Bhattacharyya A."/>
            <person name="Rhodes L.D."/>
            <person name="Kaul R."/>
            <person name="Strom M.S."/>
        </authorList>
    </citation>
    <scope>NUCLEOTIDE SEQUENCE [LARGE SCALE GENOMIC DNA]</scope>
    <source>
        <strain evidence="9">ATCC 33209 / DSM 20767 / JCM 11484 / NBRC 15589 / NCIMB 2235</strain>
    </source>
</reference>
<dbReference type="GO" id="GO:0005886">
    <property type="term" value="C:plasma membrane"/>
    <property type="evidence" value="ECO:0007669"/>
    <property type="project" value="UniProtKB-SubCell"/>
</dbReference>
<evidence type="ECO:0000256" key="5">
    <source>
        <dbReference type="ARBA" id="ARBA00022989"/>
    </source>
</evidence>
<evidence type="ECO:0000256" key="7">
    <source>
        <dbReference type="SAM" id="Phobius"/>
    </source>
</evidence>
<gene>
    <name evidence="8" type="ordered locus">RSal33209_0749</name>
</gene>
<protein>
    <submittedName>
        <fullName evidence="8">Transglycosylase associated protein</fullName>
    </submittedName>
</protein>
<dbReference type="HOGENOM" id="CLU_160040_2_2_11"/>
<keyword evidence="6 7" id="KW-0472">Membrane</keyword>
<dbReference type="EMBL" id="CP000910">
    <property type="protein sequence ID" value="ABY22496.1"/>
    <property type="molecule type" value="Genomic_DNA"/>
</dbReference>
<organism evidence="8 9">
    <name type="scientific">Renibacterium salmoninarum (strain ATCC 33209 / DSM 20767 / JCM 11484 / NBRC 15589 / NCIMB 2235)</name>
    <dbReference type="NCBI Taxonomy" id="288705"/>
    <lineage>
        <taxon>Bacteria</taxon>
        <taxon>Bacillati</taxon>
        <taxon>Actinomycetota</taxon>
        <taxon>Actinomycetes</taxon>
        <taxon>Micrococcales</taxon>
        <taxon>Micrococcaceae</taxon>
        <taxon>Renibacterium</taxon>
    </lineage>
</organism>
<proteinExistence type="inferred from homology"/>
<keyword evidence="4 7" id="KW-0812">Transmembrane</keyword>
<feature type="transmembrane region" description="Helical" evidence="7">
    <location>
        <begin position="99"/>
        <end position="117"/>
    </location>
</feature>
<dbReference type="PANTHER" id="PTHR33884">
    <property type="entry name" value="UPF0410 PROTEIN YMGE"/>
    <property type="match status" value="1"/>
</dbReference>
<dbReference type="eggNOG" id="COG2261">
    <property type="taxonomic scope" value="Bacteria"/>
</dbReference>
<evidence type="ECO:0000313" key="8">
    <source>
        <dbReference type="EMBL" id="ABY22496.1"/>
    </source>
</evidence>
<name>A9WQB3_RENSM</name>
<dbReference type="PANTHER" id="PTHR33884:SF3">
    <property type="entry name" value="UPF0410 PROTEIN YMGE"/>
    <property type="match status" value="1"/>
</dbReference>
<dbReference type="STRING" id="288705.RSal33209_0749"/>
<dbReference type="InterPro" id="IPR007341">
    <property type="entry name" value="Transgly_assoc"/>
</dbReference>
<keyword evidence="3" id="KW-1003">Cell membrane</keyword>
<feature type="transmembrane region" description="Helical" evidence="7">
    <location>
        <begin position="40"/>
        <end position="61"/>
    </location>
</feature>
<dbReference type="AlphaFoldDB" id="A9WQB3"/>
<feature type="transmembrane region" description="Helical" evidence="7">
    <location>
        <begin position="68"/>
        <end position="87"/>
    </location>
</feature>
<keyword evidence="9" id="KW-1185">Reference proteome</keyword>
<evidence type="ECO:0000256" key="6">
    <source>
        <dbReference type="ARBA" id="ARBA00023136"/>
    </source>
</evidence>
<comment type="subcellular location">
    <subcellularLocation>
        <location evidence="1">Cell membrane</location>
        <topology evidence="1">Multi-pass membrane protein</topology>
    </subcellularLocation>
</comment>
<evidence type="ECO:0000256" key="4">
    <source>
        <dbReference type="ARBA" id="ARBA00022692"/>
    </source>
</evidence>
<comment type="similarity">
    <text evidence="2">Belongs to the UPF0410 family.</text>
</comment>
<sequence>MIFAVRTSLRHTPDCYLSLDPFPVRIRRTVNESALSEGGVMGFIGWIVLGLVVGAIVKVVMPGKVTGGWVTSLILGIVGGWIGSLLFNSGKMEFWNLGSWILAIVGGFVVAGIWGAITGRKSHA</sequence>
<dbReference type="Proteomes" id="UP000002007">
    <property type="component" value="Chromosome"/>
</dbReference>